<name>A0A934JRN7_9GAMM</name>
<dbReference type="SUPFAM" id="SSF53720">
    <property type="entry name" value="ALDH-like"/>
    <property type="match status" value="1"/>
</dbReference>
<dbReference type="AlphaFoldDB" id="A0A934JRN7"/>
<dbReference type="InterPro" id="IPR016161">
    <property type="entry name" value="Ald_DH/histidinol_DH"/>
</dbReference>
<organism evidence="2 3">
    <name type="scientific">Marinomonas transparens</name>
    <dbReference type="NCBI Taxonomy" id="2795388"/>
    <lineage>
        <taxon>Bacteria</taxon>
        <taxon>Pseudomonadati</taxon>
        <taxon>Pseudomonadota</taxon>
        <taxon>Gammaproteobacteria</taxon>
        <taxon>Oceanospirillales</taxon>
        <taxon>Oceanospirillaceae</taxon>
        <taxon>Marinomonas</taxon>
    </lineage>
</organism>
<reference evidence="2" key="1">
    <citation type="submission" date="2020-12" db="EMBL/GenBank/DDBJ databases">
        <title>Marinomonas arctica sp. nov., a psychrotolerant bacterium isolated from the Arctic.</title>
        <authorList>
            <person name="Zhang Y."/>
        </authorList>
    </citation>
    <scope>NUCLEOTIDE SEQUENCE</scope>
    <source>
        <strain evidence="2">C1424</strain>
    </source>
</reference>
<dbReference type="InterPro" id="IPR015590">
    <property type="entry name" value="Aldehyde_DH_dom"/>
</dbReference>
<sequence>MSFSPRLAKAAVSIALSSPWRSETADVPVPAAMCDEFCAEMARLAKMTIVGDGAEPGTQVGPIQSKDQYFKVLELIEDSKARGTIVAGGEALERTGRFVAPAIARDLPDDAPQVREEQFGPAFPVLKYDDLDDLVARANDIIYGLAGTILS</sequence>
<evidence type="ECO:0000259" key="1">
    <source>
        <dbReference type="Pfam" id="PF00171"/>
    </source>
</evidence>
<proteinExistence type="predicted"/>
<evidence type="ECO:0000313" key="2">
    <source>
        <dbReference type="EMBL" id="MBJ7537122.1"/>
    </source>
</evidence>
<comment type="caution">
    <text evidence="2">The sequence shown here is derived from an EMBL/GenBank/DDBJ whole genome shotgun (WGS) entry which is preliminary data.</text>
</comment>
<dbReference type="Proteomes" id="UP000628710">
    <property type="component" value="Unassembled WGS sequence"/>
</dbReference>
<dbReference type="InterPro" id="IPR016163">
    <property type="entry name" value="Ald_DH_C"/>
</dbReference>
<dbReference type="PANTHER" id="PTHR11699">
    <property type="entry name" value="ALDEHYDE DEHYDROGENASE-RELATED"/>
    <property type="match status" value="1"/>
</dbReference>
<gene>
    <name evidence="2" type="ORF">I8J31_05450</name>
</gene>
<dbReference type="GO" id="GO:0016620">
    <property type="term" value="F:oxidoreductase activity, acting on the aldehyde or oxo group of donors, NAD or NADP as acceptor"/>
    <property type="evidence" value="ECO:0007669"/>
    <property type="project" value="InterPro"/>
</dbReference>
<dbReference type="EMBL" id="JAEMNX010000003">
    <property type="protein sequence ID" value="MBJ7537122.1"/>
    <property type="molecule type" value="Genomic_DNA"/>
</dbReference>
<protein>
    <submittedName>
        <fullName evidence="2">Aldehyde dehydrogenase family protein</fullName>
    </submittedName>
</protein>
<feature type="domain" description="Aldehyde dehydrogenase" evidence="1">
    <location>
        <begin position="28"/>
        <end position="151"/>
    </location>
</feature>
<keyword evidence="3" id="KW-1185">Reference proteome</keyword>
<accession>A0A934JRN7</accession>
<evidence type="ECO:0000313" key="3">
    <source>
        <dbReference type="Proteomes" id="UP000628710"/>
    </source>
</evidence>
<dbReference type="Pfam" id="PF00171">
    <property type="entry name" value="Aldedh"/>
    <property type="match status" value="1"/>
</dbReference>
<dbReference type="Gene3D" id="3.40.309.10">
    <property type="entry name" value="Aldehyde Dehydrogenase, Chain A, domain 2"/>
    <property type="match status" value="1"/>
</dbReference>